<gene>
    <name evidence="1" type="ORF">SAMN02745165_03579</name>
</gene>
<dbReference type="STRING" id="1122189.SAMN02745165_03579"/>
<evidence type="ECO:0000313" key="1">
    <source>
        <dbReference type="EMBL" id="SHJ93819.1"/>
    </source>
</evidence>
<dbReference type="AlphaFoldDB" id="A0A1M6NDY3"/>
<sequence length="83" mass="9466">MKINRMTICYLCNKQTEKSKYGSAHTHLQKTGEQRDFVGAGDGEGYFEQDYRCTTCKAIFTLSTQKINLAWHLRPSDGVEDSL</sequence>
<evidence type="ECO:0000313" key="2">
    <source>
        <dbReference type="Proteomes" id="UP000184171"/>
    </source>
</evidence>
<dbReference type="EMBL" id="FQZT01000027">
    <property type="protein sequence ID" value="SHJ93819.1"/>
    <property type="molecule type" value="Genomic_DNA"/>
</dbReference>
<name>A0A1M6NDY3_MALRU</name>
<reference evidence="1 2" key="1">
    <citation type="submission" date="2016-11" db="EMBL/GenBank/DDBJ databases">
        <authorList>
            <person name="Jaros S."/>
            <person name="Januszkiewicz K."/>
            <person name="Wedrychowicz H."/>
        </authorList>
    </citation>
    <scope>NUCLEOTIDE SEQUENCE [LARGE SCALE GENOMIC DNA]</scope>
    <source>
        <strain evidence="1 2">DSM 5091</strain>
    </source>
</reference>
<organism evidence="1 2">
    <name type="scientific">Malonomonas rubra DSM 5091</name>
    <dbReference type="NCBI Taxonomy" id="1122189"/>
    <lineage>
        <taxon>Bacteria</taxon>
        <taxon>Pseudomonadati</taxon>
        <taxon>Thermodesulfobacteriota</taxon>
        <taxon>Desulfuromonadia</taxon>
        <taxon>Desulfuromonadales</taxon>
        <taxon>Geopsychrobacteraceae</taxon>
        <taxon>Malonomonas</taxon>
    </lineage>
</organism>
<protein>
    <submittedName>
        <fullName evidence="1">Uncharacterized protein</fullName>
    </submittedName>
</protein>
<dbReference type="Proteomes" id="UP000184171">
    <property type="component" value="Unassembled WGS sequence"/>
</dbReference>
<accession>A0A1M6NDY3</accession>
<proteinExistence type="predicted"/>
<keyword evidence="2" id="KW-1185">Reference proteome</keyword>